<evidence type="ECO:0000313" key="1">
    <source>
        <dbReference type="EMBL" id="KAJ8126943.1"/>
    </source>
</evidence>
<organism evidence="1 2">
    <name type="scientific">Lasiodiplodia mahajangana</name>
    <dbReference type="NCBI Taxonomy" id="1108764"/>
    <lineage>
        <taxon>Eukaryota</taxon>
        <taxon>Fungi</taxon>
        <taxon>Dikarya</taxon>
        <taxon>Ascomycota</taxon>
        <taxon>Pezizomycotina</taxon>
        <taxon>Dothideomycetes</taxon>
        <taxon>Dothideomycetes incertae sedis</taxon>
        <taxon>Botryosphaeriales</taxon>
        <taxon>Botryosphaeriaceae</taxon>
        <taxon>Lasiodiplodia</taxon>
    </lineage>
</organism>
<name>A0ACC2JI77_9PEZI</name>
<keyword evidence="2" id="KW-1185">Reference proteome</keyword>
<dbReference type="Proteomes" id="UP001153332">
    <property type="component" value="Unassembled WGS sequence"/>
</dbReference>
<comment type="caution">
    <text evidence="1">The sequence shown here is derived from an EMBL/GenBank/DDBJ whole genome shotgun (WGS) entry which is preliminary data.</text>
</comment>
<sequence>MNQLSGSERLIERLMAEVNRQKEDLKIAEQTIRELQNSVNQPHLAHPSSSGPSGISECYADVHSDIHLSVVPVSQNVLLGNTSMPRNTGGKSHNCQHVDPRTSHQQQNSEEPHPHAVKRPRTMSQQAPSSQKMDRIGSNLSTRSAAPFTGNARVSPLATFNTASLPEKHAGQGPFLIDNGLMPSQTSPSLVQQIPADKQPHGMPAFPDMGSLSRTTGVLLDPGVYLAKCDAPFSDLMGSLPSAPYQSNMNVSDFNMGGSVCGSMTSGPTDSTTPMTRDNSLFNNQPGESIRLAKRPSST</sequence>
<dbReference type="EMBL" id="JAPUUL010001628">
    <property type="protein sequence ID" value="KAJ8126943.1"/>
    <property type="molecule type" value="Genomic_DNA"/>
</dbReference>
<protein>
    <submittedName>
        <fullName evidence="1">Uncharacterized protein</fullName>
    </submittedName>
</protein>
<evidence type="ECO:0000313" key="2">
    <source>
        <dbReference type="Proteomes" id="UP001153332"/>
    </source>
</evidence>
<proteinExistence type="predicted"/>
<accession>A0ACC2JI77</accession>
<gene>
    <name evidence="1" type="ORF">O1611_g6695</name>
</gene>
<reference evidence="1" key="1">
    <citation type="submission" date="2022-12" db="EMBL/GenBank/DDBJ databases">
        <title>Genome Sequence of Lasiodiplodia mahajangana.</title>
        <authorList>
            <person name="Buettner E."/>
        </authorList>
    </citation>
    <scope>NUCLEOTIDE SEQUENCE</scope>
    <source>
        <strain evidence="1">VT137</strain>
    </source>
</reference>